<sequence>IDPENKGYTMEGRVTQNFQTEKFLEEKTVQKEQDGEELNNHIKVLKKQTKGFRLELEVLENLQKIKWQAMQHTLSKEEWQEQEEDERETVASICDYRTRLALFSPLSKLWIPAGCLPVWHELQALDEETRKQIAGRLTQMRMLLFRPTLISILAQSHCHPGADSKGQEEGRELEEYKPQSGASHALRLHHNTQQGQAEHTPGSMKNEVADPVPQMSMTFSLSNWVHIHTAKTAGTANEALPSLEPFLVTKATNPAPAG</sequence>
<keyword evidence="3" id="KW-1185">Reference proteome</keyword>
<dbReference type="Proteomes" id="UP000700334">
    <property type="component" value="Unassembled WGS sequence"/>
</dbReference>
<dbReference type="Pfam" id="PF04502">
    <property type="entry name" value="Saf4_Yju2"/>
    <property type="match status" value="1"/>
</dbReference>
<feature type="compositionally biased region" description="Basic and acidic residues" evidence="1">
    <location>
        <begin position="160"/>
        <end position="177"/>
    </location>
</feature>
<evidence type="ECO:0000313" key="2">
    <source>
        <dbReference type="EMBL" id="KAG8504290.1"/>
    </source>
</evidence>
<comment type="caution">
    <text evidence="2">The sequence shown here is derived from an EMBL/GenBank/DDBJ whole genome shotgun (WGS) entry which is preliminary data.</text>
</comment>
<evidence type="ECO:0000313" key="3">
    <source>
        <dbReference type="Proteomes" id="UP000700334"/>
    </source>
</evidence>
<feature type="non-terminal residue" evidence="2">
    <location>
        <position position="1"/>
    </location>
</feature>
<feature type="non-terminal residue" evidence="2">
    <location>
        <position position="258"/>
    </location>
</feature>
<dbReference type="AlphaFoldDB" id="A0A8J6DDV5"/>
<accession>A0A8J6DDV5</accession>
<evidence type="ECO:0000256" key="1">
    <source>
        <dbReference type="SAM" id="MobiDB-lite"/>
    </source>
</evidence>
<gene>
    <name evidence="2" type="ORF">J0S82_009073</name>
</gene>
<dbReference type="GO" id="GO:0000398">
    <property type="term" value="P:mRNA splicing, via spliceosome"/>
    <property type="evidence" value="ECO:0007669"/>
    <property type="project" value="InterPro"/>
</dbReference>
<protein>
    <submittedName>
        <fullName evidence="2">Splicing factor YJU2</fullName>
    </submittedName>
</protein>
<name>A0A8J6DDV5_GALPY</name>
<reference evidence="2" key="1">
    <citation type="journal article" date="2021" name="Evol. Appl.">
        <title>The genome of the Pyrenean desman and the effects of bottlenecks and inbreeding on the genomic landscape of an endangered species.</title>
        <authorList>
            <person name="Escoda L."/>
            <person name="Castresana J."/>
        </authorList>
    </citation>
    <scope>NUCLEOTIDE SEQUENCE</scope>
    <source>
        <strain evidence="2">IBE-C5619</strain>
    </source>
</reference>
<organism evidence="2 3">
    <name type="scientific">Galemys pyrenaicus</name>
    <name type="common">Iberian desman</name>
    <name type="synonym">Pyrenean desman</name>
    <dbReference type="NCBI Taxonomy" id="202257"/>
    <lineage>
        <taxon>Eukaryota</taxon>
        <taxon>Metazoa</taxon>
        <taxon>Chordata</taxon>
        <taxon>Craniata</taxon>
        <taxon>Vertebrata</taxon>
        <taxon>Euteleostomi</taxon>
        <taxon>Mammalia</taxon>
        <taxon>Eutheria</taxon>
        <taxon>Laurasiatheria</taxon>
        <taxon>Eulipotyphla</taxon>
        <taxon>Talpidae</taxon>
        <taxon>Galemys</taxon>
    </lineage>
</organism>
<dbReference type="InterPro" id="IPR007590">
    <property type="entry name" value="Saf4/Yju2"/>
</dbReference>
<feature type="region of interest" description="Disordered" evidence="1">
    <location>
        <begin position="158"/>
        <end position="184"/>
    </location>
</feature>
<proteinExistence type="predicted"/>
<dbReference type="EMBL" id="JAGFMF010012305">
    <property type="protein sequence ID" value="KAG8504290.1"/>
    <property type="molecule type" value="Genomic_DNA"/>
</dbReference>